<keyword evidence="5" id="KW-1185">Reference proteome</keyword>
<dbReference type="PANTHER" id="PTHR43479">
    <property type="entry name" value="ACREF/ENVCD OPERON REPRESSOR-RELATED"/>
    <property type="match status" value="1"/>
</dbReference>
<dbReference type="Gene3D" id="1.10.357.10">
    <property type="entry name" value="Tetracycline Repressor, domain 2"/>
    <property type="match status" value="1"/>
</dbReference>
<organism evidence="4 5">
    <name type="scientific">Paenibacillus borealis</name>
    <dbReference type="NCBI Taxonomy" id="160799"/>
    <lineage>
        <taxon>Bacteria</taxon>
        <taxon>Bacillati</taxon>
        <taxon>Bacillota</taxon>
        <taxon>Bacilli</taxon>
        <taxon>Bacillales</taxon>
        <taxon>Paenibacillaceae</taxon>
        <taxon>Paenibacillus</taxon>
    </lineage>
</organism>
<dbReference type="PANTHER" id="PTHR43479:SF11">
    <property type="entry name" value="ACREF_ENVCD OPERON REPRESSOR-RELATED"/>
    <property type="match status" value="1"/>
</dbReference>
<feature type="domain" description="HTH tetR-type" evidence="3">
    <location>
        <begin position="11"/>
        <end position="71"/>
    </location>
</feature>
<accession>A0ABX3H812</accession>
<evidence type="ECO:0000259" key="3">
    <source>
        <dbReference type="PROSITE" id="PS50977"/>
    </source>
</evidence>
<proteinExistence type="predicted"/>
<feature type="DNA-binding region" description="H-T-H motif" evidence="2">
    <location>
        <begin position="34"/>
        <end position="53"/>
    </location>
</feature>
<dbReference type="Pfam" id="PF00440">
    <property type="entry name" value="TetR_N"/>
    <property type="match status" value="1"/>
</dbReference>
<dbReference type="InterPro" id="IPR050624">
    <property type="entry name" value="HTH-type_Tx_Regulator"/>
</dbReference>
<sequence length="198" mass="23095">MAKKFSDKEKEIIQERLLSKAEICWGKYGIKKTSVDELVRMAGISKGAFYLFYPSKELLFFDVLKNVDKRIKNAMLEALKTSNEPPKQSFIQGLKQMFIEVQKNPWILNLQNGDYELLIQKLPEETVKEHLSDDEDEISMLLKYLEVECDIGFVSSAMRAIFFTVLHKNEISGEHHEEVVHFFIESLAERIFEGRVER</sequence>
<evidence type="ECO:0000313" key="4">
    <source>
        <dbReference type="EMBL" id="OMD45529.1"/>
    </source>
</evidence>
<evidence type="ECO:0000313" key="5">
    <source>
        <dbReference type="Proteomes" id="UP000187412"/>
    </source>
</evidence>
<dbReference type="EMBL" id="MPTB01000025">
    <property type="protein sequence ID" value="OMD45529.1"/>
    <property type="molecule type" value="Genomic_DNA"/>
</dbReference>
<name>A0ABX3H812_PAEBO</name>
<keyword evidence="1 2" id="KW-0238">DNA-binding</keyword>
<dbReference type="Proteomes" id="UP000187412">
    <property type="component" value="Unassembled WGS sequence"/>
</dbReference>
<dbReference type="PROSITE" id="PS50977">
    <property type="entry name" value="HTH_TETR_2"/>
    <property type="match status" value="1"/>
</dbReference>
<dbReference type="RefSeq" id="WP_076112337.1">
    <property type="nucleotide sequence ID" value="NZ_MPTB01000025.1"/>
</dbReference>
<protein>
    <recommendedName>
        <fullName evidence="3">HTH tetR-type domain-containing protein</fullName>
    </recommendedName>
</protein>
<reference evidence="4 5" key="1">
    <citation type="submission" date="2016-10" db="EMBL/GenBank/DDBJ databases">
        <title>Paenibacillus species isolates.</title>
        <authorList>
            <person name="Beno S.M."/>
        </authorList>
    </citation>
    <scope>NUCLEOTIDE SEQUENCE [LARGE SCALE GENOMIC DNA]</scope>
    <source>
        <strain evidence="4 5">FSL H7-0744</strain>
    </source>
</reference>
<comment type="caution">
    <text evidence="4">The sequence shown here is derived from an EMBL/GenBank/DDBJ whole genome shotgun (WGS) entry which is preliminary data.</text>
</comment>
<gene>
    <name evidence="4" type="ORF">BSK56_19255</name>
</gene>
<dbReference type="InterPro" id="IPR009057">
    <property type="entry name" value="Homeodomain-like_sf"/>
</dbReference>
<dbReference type="InterPro" id="IPR001647">
    <property type="entry name" value="HTH_TetR"/>
</dbReference>
<dbReference type="SUPFAM" id="SSF46689">
    <property type="entry name" value="Homeodomain-like"/>
    <property type="match status" value="1"/>
</dbReference>
<evidence type="ECO:0000256" key="1">
    <source>
        <dbReference type="ARBA" id="ARBA00023125"/>
    </source>
</evidence>
<evidence type="ECO:0000256" key="2">
    <source>
        <dbReference type="PROSITE-ProRule" id="PRU00335"/>
    </source>
</evidence>